<evidence type="ECO:0000313" key="4">
    <source>
        <dbReference type="RefSeq" id="XP_006821208.1"/>
    </source>
</evidence>
<dbReference type="InterPro" id="IPR051771">
    <property type="entry name" value="FAM167_domain"/>
</dbReference>
<dbReference type="Proteomes" id="UP000694865">
    <property type="component" value="Unplaced"/>
</dbReference>
<reference evidence="3 4" key="1">
    <citation type="submission" date="2025-05" db="UniProtKB">
        <authorList>
            <consortium name="RefSeq"/>
        </authorList>
    </citation>
    <scope>IDENTIFICATION</scope>
    <source>
        <tissue evidence="3 4">Testes</tissue>
    </source>
</reference>
<evidence type="ECO:0000313" key="3">
    <source>
        <dbReference type="RefSeq" id="XP_002738562.1"/>
    </source>
</evidence>
<accession>A0ABM0GW08</accession>
<dbReference type="PANTHER" id="PTHR32289:SF1">
    <property type="entry name" value="PROTEIN FAM167A-LIKE"/>
    <property type="match status" value="1"/>
</dbReference>
<dbReference type="PANTHER" id="PTHR32289">
    <property type="entry name" value="PROTEIN FAM167A"/>
    <property type="match status" value="1"/>
</dbReference>
<name>A0ABM0GW08_SACKO</name>
<sequence length="174" mass="20491">MTSSPITTITESSEEDDTMDEMTELKAMTTRLKLQTRRPSYIEWRSKLEKPSLAYYNSSDDVIGKSHQERKAEIDNALSWLRRELVDMRTQDQSLARQLMNIHREIQRLRLEQSCEAHRDMLDEVQYTIEEQDEMTDVCDMQAMDPNLLRIMKSPLGHFGVTRMNLNARRFSLC</sequence>
<organism evidence="2 3">
    <name type="scientific">Saccoglossus kowalevskii</name>
    <name type="common">Acorn worm</name>
    <dbReference type="NCBI Taxonomy" id="10224"/>
    <lineage>
        <taxon>Eukaryota</taxon>
        <taxon>Metazoa</taxon>
        <taxon>Hemichordata</taxon>
        <taxon>Enteropneusta</taxon>
        <taxon>Harrimaniidae</taxon>
        <taxon>Saccoglossus</taxon>
    </lineage>
</organism>
<dbReference type="InterPro" id="IPR024280">
    <property type="entry name" value="FAM167"/>
</dbReference>
<protein>
    <submittedName>
        <fullName evidence="3">Protein FAM167A-like isoform X1</fullName>
    </submittedName>
    <submittedName>
        <fullName evidence="4">Protein FAM167A-like isoform X2</fullName>
    </submittedName>
</protein>
<gene>
    <name evidence="3 4" type="primary">LOC100377839</name>
</gene>
<proteinExistence type="inferred from homology"/>
<dbReference type="GeneID" id="100377839"/>
<dbReference type="Pfam" id="PF11652">
    <property type="entry name" value="FAM167"/>
    <property type="match status" value="1"/>
</dbReference>
<keyword evidence="2" id="KW-1185">Reference proteome</keyword>
<evidence type="ECO:0000256" key="1">
    <source>
        <dbReference type="ARBA" id="ARBA00005489"/>
    </source>
</evidence>
<evidence type="ECO:0000313" key="2">
    <source>
        <dbReference type="Proteomes" id="UP000694865"/>
    </source>
</evidence>
<dbReference type="RefSeq" id="XP_002738562.1">
    <property type="nucleotide sequence ID" value="XM_002738516.2"/>
</dbReference>
<comment type="similarity">
    <text evidence="1">Belongs to the FAM167 (SEC) family.</text>
</comment>
<dbReference type="RefSeq" id="XP_006821208.1">
    <property type="nucleotide sequence ID" value="XM_006821145.1"/>
</dbReference>